<proteinExistence type="predicted"/>
<organism evidence="2 3">
    <name type="scientific">Coprobacter tertius</name>
    <dbReference type="NCBI Taxonomy" id="2944915"/>
    <lineage>
        <taxon>Bacteria</taxon>
        <taxon>Pseudomonadati</taxon>
        <taxon>Bacteroidota</taxon>
        <taxon>Bacteroidia</taxon>
        <taxon>Bacteroidales</taxon>
        <taxon>Barnesiellaceae</taxon>
        <taxon>Coprobacter</taxon>
    </lineage>
</organism>
<keyword evidence="2" id="KW-0645">Protease</keyword>
<protein>
    <submittedName>
        <fullName evidence="2">Aspartyl protease family protein</fullName>
    </submittedName>
</protein>
<dbReference type="Gene3D" id="2.40.70.10">
    <property type="entry name" value="Acid Proteases"/>
    <property type="match status" value="4"/>
</dbReference>
<feature type="chain" id="PRO_5046506346" evidence="1">
    <location>
        <begin position="23"/>
        <end position="859"/>
    </location>
</feature>
<keyword evidence="1" id="KW-0732">Signal</keyword>
<evidence type="ECO:0000256" key="1">
    <source>
        <dbReference type="SAM" id="SignalP"/>
    </source>
</evidence>
<dbReference type="Pfam" id="PF13650">
    <property type="entry name" value="Asp_protease_2"/>
    <property type="match status" value="1"/>
</dbReference>
<dbReference type="EMBL" id="JANDHW010000012">
    <property type="protein sequence ID" value="MCP9612647.1"/>
    <property type="molecule type" value="Genomic_DNA"/>
</dbReference>
<reference evidence="2 3" key="1">
    <citation type="submission" date="2022-07" db="EMBL/GenBank/DDBJ databases">
        <title>Fecal culturing of patients with breast cancer.</title>
        <authorList>
            <person name="Teng N.M.Y."/>
            <person name="Kiu R."/>
            <person name="Evans R."/>
            <person name="Baker D.J."/>
            <person name="Zenner C."/>
            <person name="Robinson S.D."/>
            <person name="Hall L.J."/>
        </authorList>
    </citation>
    <scope>NUCLEOTIDE SEQUENCE [LARGE SCALE GENOMIC DNA]</scope>
    <source>
        <strain evidence="2 3">LH1063</strain>
    </source>
</reference>
<name>A0ABT1MJ50_9BACT</name>
<dbReference type="Proteomes" id="UP001205603">
    <property type="component" value="Unassembled WGS sequence"/>
</dbReference>
<evidence type="ECO:0000313" key="3">
    <source>
        <dbReference type="Proteomes" id="UP001205603"/>
    </source>
</evidence>
<dbReference type="GO" id="GO:0006508">
    <property type="term" value="P:proteolysis"/>
    <property type="evidence" value="ECO:0007669"/>
    <property type="project" value="UniProtKB-KW"/>
</dbReference>
<evidence type="ECO:0000313" key="2">
    <source>
        <dbReference type="EMBL" id="MCP9612647.1"/>
    </source>
</evidence>
<comment type="caution">
    <text evidence="2">The sequence shown here is derived from an EMBL/GenBank/DDBJ whole genome shotgun (WGS) entry which is preliminary data.</text>
</comment>
<dbReference type="RefSeq" id="WP_255027986.1">
    <property type="nucleotide sequence ID" value="NZ_JANDHW010000012.1"/>
</dbReference>
<keyword evidence="2" id="KW-0378">Hydrolase</keyword>
<dbReference type="GO" id="GO:0008233">
    <property type="term" value="F:peptidase activity"/>
    <property type="evidence" value="ECO:0007669"/>
    <property type="project" value="UniProtKB-KW"/>
</dbReference>
<keyword evidence="3" id="KW-1185">Reference proteome</keyword>
<sequence length="859" mass="97063">MKTFYILSLLSIFFILPSSTHSQNTDEIISNYIIKKDYASLCRDFPSLKKGIKNKYVYDFAQAYYDMCTNTPENATKSIEKLLLSHKEKIDAQTVNILSLNLARKYEDLFQYDKAFAALKRFSNKNLFDNDALRMEYNKYKALSKIPSTEIIKPESYTIPYQISEFENLGSLMTINTKLNNVPANLIFDTGADVQMYLSESLARKLNVKIIADSIPTLSIMSSPYMKLGLLDSIEIGNIKIKNVVVNVGALNDVLTGEPSNQANNLHMTVNAVLGRHLINKLGEIQIFPPQKKITFSQIRSDGLSQKKNLYVINGQPFVYASSNEKPFVFHFDTGSAESYLSPSYYTENRDRVRLTGQRDMGQKTGIAGSAQLNEIYIIPDVPVKINDAIIDLGESIVYTDNEVMGNNFSDARIGINLLSDCKRIIIDFDRFLFIAEPTENKVTQDTNNTAISATASQEEKIARLINSGDYITINKEFDSIQYNIPPVLKDIISPLLLSALNKHEPAIEKLKYMISTYQTGIGFANYFKSISQIADELALIYHYKDAAGILKQTIDQIKEYNLVSKNILLPIENDYRIFSALSNAKPTIIKKGNKDCILKTDIANNLLYIPVKTKDKEIPFLIDTQADFQCAVSGSMAATLPLRILVDSIFIDSNTKEKGKLGIIDSLEIGNITAYNVICRIGLDKDRYEKNNTKAVFGNRMLELLEEIQILPKEKMVIIPLRQTNLPENGINITNSFGVPATEVFVNGKRYLMKFDTGKENSFLSPVYYNKNRSYVEKSGKKIQADVENIKSVLPETNIYSMNNLKMRIGNKDLNAPQITVYDYETLGEKYDGSLSLDLLKNQNEITLNFRKMFLTIK</sequence>
<dbReference type="SUPFAM" id="SSF50630">
    <property type="entry name" value="Acid proteases"/>
    <property type="match status" value="1"/>
</dbReference>
<dbReference type="InterPro" id="IPR021109">
    <property type="entry name" value="Peptidase_aspartic_dom_sf"/>
</dbReference>
<gene>
    <name evidence="2" type="ORF">NMU02_11145</name>
</gene>
<feature type="signal peptide" evidence="1">
    <location>
        <begin position="1"/>
        <end position="22"/>
    </location>
</feature>
<accession>A0ABT1MJ50</accession>